<dbReference type="RefSeq" id="WP_020950177.1">
    <property type="nucleotide sequence ID" value="NC_022041.1"/>
</dbReference>
<evidence type="ECO:0000256" key="1">
    <source>
        <dbReference type="ARBA" id="ARBA00022741"/>
    </source>
</evidence>
<dbReference type="SUPFAM" id="SSF160467">
    <property type="entry name" value="PH0987 N-terminal domain-like"/>
    <property type="match status" value="1"/>
</dbReference>
<sequence length="254" mass="27217">MKEILGSREDQPCAGAAPRFLPAADGALVVELGAEIDAAVNAQIIALATAVERAAVPGITEIVPTYRSLLLRYEPRLIRGVALETLLRGMLDDLPEGEGVGRRWSIPVVYGGAVGQDLDEMARMKQMTVQQVIQLHAAADYRVFMVGFAPGFAYLGGLDKALHTPRLAKPRQYVPAGGIGIGGQQASVNSVAGPSGWRFIGWTPVRVFDPTRAEPFLLRAGDRLRFAPIDAATGESLAARDRAGEQIIRPEVQP</sequence>
<dbReference type="Pfam" id="PF02682">
    <property type="entry name" value="CT_C_D"/>
    <property type="match status" value="1"/>
</dbReference>
<evidence type="ECO:0000313" key="6">
    <source>
        <dbReference type="Proteomes" id="UP000015480"/>
    </source>
</evidence>
<keyword evidence="1" id="KW-0547">Nucleotide-binding</keyword>
<name>S5XMN8_PARAH</name>
<organism evidence="5 6">
    <name type="scientific">Paracoccus aminophilus JCM 7686</name>
    <dbReference type="NCBI Taxonomy" id="1367847"/>
    <lineage>
        <taxon>Bacteria</taxon>
        <taxon>Pseudomonadati</taxon>
        <taxon>Pseudomonadota</taxon>
        <taxon>Alphaproteobacteria</taxon>
        <taxon>Rhodobacterales</taxon>
        <taxon>Paracoccaceae</taxon>
        <taxon>Paracoccus</taxon>
    </lineage>
</organism>
<dbReference type="InterPro" id="IPR029000">
    <property type="entry name" value="Cyclophilin-like_dom_sf"/>
</dbReference>
<evidence type="ECO:0000259" key="4">
    <source>
        <dbReference type="SMART" id="SM00796"/>
    </source>
</evidence>
<evidence type="ECO:0000256" key="3">
    <source>
        <dbReference type="ARBA" id="ARBA00022840"/>
    </source>
</evidence>
<dbReference type="OrthoDB" id="9778567at2"/>
<dbReference type="PATRIC" id="fig|1367847.3.peg.1410"/>
<gene>
    <name evidence="5" type="ORF">JCM7686_1438</name>
</gene>
<feature type="domain" description="Carboxyltransferase" evidence="4">
    <location>
        <begin position="18"/>
        <end position="218"/>
    </location>
</feature>
<dbReference type="PANTHER" id="PTHR34698">
    <property type="entry name" value="5-OXOPROLINASE SUBUNIT B"/>
    <property type="match status" value="1"/>
</dbReference>
<keyword evidence="3" id="KW-0067">ATP-binding</keyword>
<evidence type="ECO:0000256" key="2">
    <source>
        <dbReference type="ARBA" id="ARBA00022801"/>
    </source>
</evidence>
<dbReference type="KEGG" id="pami:JCM7686_1438"/>
<dbReference type="InterPro" id="IPR010016">
    <property type="entry name" value="PxpB"/>
</dbReference>
<dbReference type="Proteomes" id="UP000015480">
    <property type="component" value="Chromosome"/>
</dbReference>
<proteinExistence type="predicted"/>
<accession>S5XMN8</accession>
<protein>
    <submittedName>
        <fullName evidence="5">Allophanate hydrolase subunit 1</fullName>
    </submittedName>
</protein>
<dbReference type="Gene3D" id="2.40.100.10">
    <property type="entry name" value="Cyclophilin-like"/>
    <property type="match status" value="1"/>
</dbReference>
<dbReference type="GO" id="GO:0016787">
    <property type="term" value="F:hydrolase activity"/>
    <property type="evidence" value="ECO:0007669"/>
    <property type="project" value="UniProtKB-KW"/>
</dbReference>
<reference evidence="5 6" key="1">
    <citation type="journal article" date="2014" name="BMC Genomics">
        <title>Architecture and functions of a multipartite genome of the methylotrophic bacterium Paracoccus aminophilus JCM 7686, containing primary and secondary chromids.</title>
        <authorList>
            <person name="Dziewit L."/>
            <person name="Czarnecki J."/>
            <person name="Wibberg D."/>
            <person name="Radlinska M."/>
            <person name="Mrozek P."/>
            <person name="Szymczak M."/>
            <person name="Schluter A."/>
            <person name="Puhler A."/>
            <person name="Bartosik D."/>
        </authorList>
    </citation>
    <scope>NUCLEOTIDE SEQUENCE [LARGE SCALE GENOMIC DNA]</scope>
    <source>
        <strain evidence="5">JCM 7686</strain>
    </source>
</reference>
<dbReference type="STRING" id="1367847.JCM7686_1438"/>
<dbReference type="Gene3D" id="3.30.1360.40">
    <property type="match status" value="1"/>
</dbReference>
<evidence type="ECO:0000313" key="5">
    <source>
        <dbReference type="EMBL" id="AGT08539.1"/>
    </source>
</evidence>
<dbReference type="SMART" id="SM00796">
    <property type="entry name" value="AHS1"/>
    <property type="match status" value="1"/>
</dbReference>
<dbReference type="InterPro" id="IPR003833">
    <property type="entry name" value="CT_C_D"/>
</dbReference>
<dbReference type="eggNOG" id="COG2049">
    <property type="taxonomic scope" value="Bacteria"/>
</dbReference>
<dbReference type="PANTHER" id="PTHR34698:SF2">
    <property type="entry name" value="5-OXOPROLINASE SUBUNIT B"/>
    <property type="match status" value="1"/>
</dbReference>
<dbReference type="GO" id="GO:0005524">
    <property type="term" value="F:ATP binding"/>
    <property type="evidence" value="ECO:0007669"/>
    <property type="project" value="UniProtKB-KW"/>
</dbReference>
<dbReference type="EMBL" id="CP006650">
    <property type="protein sequence ID" value="AGT08539.1"/>
    <property type="molecule type" value="Genomic_DNA"/>
</dbReference>
<keyword evidence="2 5" id="KW-0378">Hydrolase</keyword>
<keyword evidence="6" id="KW-1185">Reference proteome</keyword>
<dbReference type="AlphaFoldDB" id="S5XMN8"/>
<dbReference type="HOGENOM" id="CLU_020207_1_0_5"/>
<dbReference type="NCBIfam" id="TIGR00370">
    <property type="entry name" value="5-oxoprolinase subunit PxpB"/>
    <property type="match status" value="1"/>
</dbReference>
<dbReference type="SUPFAM" id="SSF50891">
    <property type="entry name" value="Cyclophilin-like"/>
    <property type="match status" value="1"/>
</dbReference>